<dbReference type="Pfam" id="PF13408">
    <property type="entry name" value="Zn_ribbon_recom"/>
    <property type="match status" value="1"/>
</dbReference>
<proteinExistence type="predicted"/>
<dbReference type="InterPro" id="IPR038109">
    <property type="entry name" value="DNA_bind_recomb_sf"/>
</dbReference>
<keyword evidence="3" id="KW-1185">Reference proteome</keyword>
<dbReference type="Pfam" id="PF07508">
    <property type="entry name" value="Recombinase"/>
    <property type="match status" value="1"/>
</dbReference>
<feature type="domain" description="Recombinase" evidence="1">
    <location>
        <begin position="1"/>
        <end position="80"/>
    </location>
</feature>
<evidence type="ECO:0000313" key="3">
    <source>
        <dbReference type="Proteomes" id="UP001204524"/>
    </source>
</evidence>
<dbReference type="Proteomes" id="UP001204524">
    <property type="component" value="Unassembled WGS sequence"/>
</dbReference>
<protein>
    <submittedName>
        <fullName evidence="2">Recombinase family protein</fullName>
    </submittedName>
</protein>
<dbReference type="InterPro" id="IPR025827">
    <property type="entry name" value="Zn_ribbon_recom_dom"/>
</dbReference>
<dbReference type="EMBL" id="JANARS010000001">
    <property type="protein sequence ID" value="MCP3420569.1"/>
    <property type="molecule type" value="Genomic_DNA"/>
</dbReference>
<sequence length="253" mass="27320">MREVARRWNADGVRTTRGGEWNHTNVRQVPRNPRLAGWRTHRKAIARDASGQPVRGVWQALVDQDTFDALQAALDGRATRSRRGSPRYLLSGVARCGECGSRMHGYRLDGGERHAYACSAEGRGHSLTIAGRQTDELLAALVERRLAEADLSGEPVAADEWAGEARLRAIPGQIGELMSAFQAGVLSGAIVSPRSRPWRLSSGPGAGCKARGALDPGPAAGRIEVGSKGADKLPVLTRLFKHFLGLYTTRRVA</sequence>
<reference evidence="2 3" key="1">
    <citation type="submission" date="2022-06" db="EMBL/GenBank/DDBJ databases">
        <authorList>
            <person name="So Y."/>
        </authorList>
    </citation>
    <scope>NUCLEOTIDE SEQUENCE [LARGE SCALE GENOMIC DNA]</scope>
    <source>
        <strain evidence="2 3">STR3</strain>
    </source>
</reference>
<dbReference type="Gene3D" id="3.90.1750.20">
    <property type="entry name" value="Putative Large Serine Recombinase, Chain B, Domain 2"/>
    <property type="match status" value="1"/>
</dbReference>
<comment type="caution">
    <text evidence="2">The sequence shown here is derived from an EMBL/GenBank/DDBJ whole genome shotgun (WGS) entry which is preliminary data.</text>
</comment>
<organism evidence="2 3">
    <name type="scientific">Nocardioides pinisoli</name>
    <dbReference type="NCBI Taxonomy" id="2950279"/>
    <lineage>
        <taxon>Bacteria</taxon>
        <taxon>Bacillati</taxon>
        <taxon>Actinomycetota</taxon>
        <taxon>Actinomycetes</taxon>
        <taxon>Propionibacteriales</taxon>
        <taxon>Nocardioidaceae</taxon>
        <taxon>Nocardioides</taxon>
    </lineage>
</organism>
<evidence type="ECO:0000313" key="2">
    <source>
        <dbReference type="EMBL" id="MCP3420569.1"/>
    </source>
</evidence>
<dbReference type="InterPro" id="IPR050639">
    <property type="entry name" value="SSR_resolvase"/>
</dbReference>
<accession>A0ABT1KT82</accession>
<evidence type="ECO:0000259" key="1">
    <source>
        <dbReference type="PROSITE" id="PS51737"/>
    </source>
</evidence>
<dbReference type="PROSITE" id="PS51737">
    <property type="entry name" value="RECOMBINASE_DNA_BIND"/>
    <property type="match status" value="1"/>
</dbReference>
<dbReference type="InterPro" id="IPR011109">
    <property type="entry name" value="DNA_bind_recombinase_dom"/>
</dbReference>
<dbReference type="PANTHER" id="PTHR30461">
    <property type="entry name" value="DNA-INVERTASE FROM LAMBDOID PROPHAGE"/>
    <property type="match status" value="1"/>
</dbReference>
<gene>
    <name evidence="2" type="ORF">NCI01_02045</name>
</gene>
<dbReference type="PANTHER" id="PTHR30461:SF23">
    <property type="entry name" value="DNA RECOMBINASE-RELATED"/>
    <property type="match status" value="1"/>
</dbReference>
<name>A0ABT1KT82_9ACTN</name>